<organism evidence="1 2">
    <name type="scientific">Eumeta variegata</name>
    <name type="common">Bagworm moth</name>
    <name type="synonym">Eumeta japonica</name>
    <dbReference type="NCBI Taxonomy" id="151549"/>
    <lineage>
        <taxon>Eukaryota</taxon>
        <taxon>Metazoa</taxon>
        <taxon>Ecdysozoa</taxon>
        <taxon>Arthropoda</taxon>
        <taxon>Hexapoda</taxon>
        <taxon>Insecta</taxon>
        <taxon>Pterygota</taxon>
        <taxon>Neoptera</taxon>
        <taxon>Endopterygota</taxon>
        <taxon>Lepidoptera</taxon>
        <taxon>Glossata</taxon>
        <taxon>Ditrysia</taxon>
        <taxon>Tineoidea</taxon>
        <taxon>Psychidae</taxon>
        <taxon>Oiketicinae</taxon>
        <taxon>Eumeta</taxon>
    </lineage>
</organism>
<sequence>MKPGFVNTIRNLNRSSCNGKRRKAAEEIQGSKVGIKAYGDNFWDSEGTVVQKRRWELSRGVLFYRQCICPHGAGFEAGPEGHGLLGN</sequence>
<gene>
    <name evidence="1" type="ORF">EVAR_53978_1</name>
</gene>
<keyword evidence="2" id="KW-1185">Reference proteome</keyword>
<dbReference type="EMBL" id="BGZK01001015">
    <property type="protein sequence ID" value="GBP68560.1"/>
    <property type="molecule type" value="Genomic_DNA"/>
</dbReference>
<reference evidence="1 2" key="1">
    <citation type="journal article" date="2019" name="Commun. Biol.">
        <title>The bagworm genome reveals a unique fibroin gene that provides high tensile strength.</title>
        <authorList>
            <person name="Kono N."/>
            <person name="Nakamura H."/>
            <person name="Ohtoshi R."/>
            <person name="Tomita M."/>
            <person name="Numata K."/>
            <person name="Arakawa K."/>
        </authorList>
    </citation>
    <scope>NUCLEOTIDE SEQUENCE [LARGE SCALE GENOMIC DNA]</scope>
</reference>
<evidence type="ECO:0000313" key="1">
    <source>
        <dbReference type="EMBL" id="GBP68560.1"/>
    </source>
</evidence>
<protein>
    <submittedName>
        <fullName evidence="1">Uncharacterized protein</fullName>
    </submittedName>
</protein>
<name>A0A4C1XZB0_EUMVA</name>
<evidence type="ECO:0000313" key="2">
    <source>
        <dbReference type="Proteomes" id="UP000299102"/>
    </source>
</evidence>
<accession>A0A4C1XZB0</accession>
<proteinExistence type="predicted"/>
<dbReference type="Proteomes" id="UP000299102">
    <property type="component" value="Unassembled WGS sequence"/>
</dbReference>
<dbReference type="AlphaFoldDB" id="A0A4C1XZB0"/>
<comment type="caution">
    <text evidence="1">The sequence shown here is derived from an EMBL/GenBank/DDBJ whole genome shotgun (WGS) entry which is preliminary data.</text>
</comment>